<comment type="caution">
    <text evidence="9">The sequence shown here is derived from an EMBL/GenBank/DDBJ whole genome shotgun (WGS) entry which is preliminary data.</text>
</comment>
<keyword evidence="2" id="KW-0813">Transport</keyword>
<reference evidence="11" key="3">
    <citation type="submission" date="2020-02" db="EMBL/GenBank/DDBJ databases">
        <authorList>
            <person name="Littmann E."/>
            <person name="Sorbara M."/>
        </authorList>
    </citation>
    <scope>NUCLEOTIDE SEQUENCE</scope>
    <source>
        <strain evidence="11">MSK.10.16</strain>
    </source>
</reference>
<dbReference type="Proteomes" id="UP000449249">
    <property type="component" value="Unassembled WGS sequence"/>
</dbReference>
<dbReference type="EMBL" id="WWSH01000007">
    <property type="protein sequence ID" value="MZK10738.1"/>
    <property type="molecule type" value="Genomic_DNA"/>
</dbReference>
<evidence type="ECO:0000313" key="13">
    <source>
        <dbReference type="Proteomes" id="UP000472916"/>
    </source>
</evidence>
<dbReference type="GO" id="GO:0005886">
    <property type="term" value="C:plasma membrane"/>
    <property type="evidence" value="ECO:0007669"/>
    <property type="project" value="UniProtKB-SubCell"/>
</dbReference>
<sequence>MMELTTTQKRQRLLTMIFGAIAIFFTGYPHVWSIYQPYVMEQAGWSQTAASMCFYLALSTFVFGNIIGGRLQDKYNPKIVVWIGGGIFAIGILASAFLIVPSSLPMYVTYGVMQGFGQGLIYTVIISTVQKWFPGRTGFASGVVVTANGLCGFFLAPISRRILQAEGPGKTFLIIGAAITISWILCGIFFTAPDKEWRRKAERALREQNVANGNAEAQTEQKQYTSAEMMKTKNFYLLLATMLFGLISYFLVSPVSQTYQIELGIPSAIAVSAVMIGSIVNAGTRLVLPTLSDKVGRVGCIKGVLAVSVVAMAILTFTRSYTVTAAIILMYGCYGGIMGSFPSFTSSIFGIEHTGENYGFVMLGIVIATCGAPALSGFITGKGYGMHVVFGMGIVFAVIALICLTILGHNLKKEEHGKEQKNNGISNDERITGACEE</sequence>
<keyword evidence="4 7" id="KW-1133">Transmembrane helix</keyword>
<evidence type="ECO:0000256" key="5">
    <source>
        <dbReference type="ARBA" id="ARBA00023136"/>
    </source>
</evidence>
<evidence type="ECO:0000256" key="2">
    <source>
        <dbReference type="ARBA" id="ARBA00022448"/>
    </source>
</evidence>
<feature type="region of interest" description="Disordered" evidence="6">
    <location>
        <begin position="417"/>
        <end position="437"/>
    </location>
</feature>
<feature type="domain" description="Major facilitator superfamily (MFS) profile" evidence="8">
    <location>
        <begin position="13"/>
        <end position="412"/>
    </location>
</feature>
<dbReference type="PROSITE" id="PS50850">
    <property type="entry name" value="MFS"/>
    <property type="match status" value="1"/>
</dbReference>
<dbReference type="GO" id="GO:0022857">
    <property type="term" value="F:transmembrane transporter activity"/>
    <property type="evidence" value="ECO:0007669"/>
    <property type="project" value="InterPro"/>
</dbReference>
<reference evidence="11" key="2">
    <citation type="journal article" date="2020" name="Cell Host Microbe">
        <title>Functional and Genomic Variation between Human-Derived Isolates of Lachnospiraceae Reveals Inter- and Intra-Species Diversity.</title>
        <authorList>
            <person name="Sorbara M.T."/>
            <person name="Littmann E.R."/>
            <person name="Fontana E."/>
            <person name="Moody T.U."/>
            <person name="Kohout C.E."/>
            <person name="Gjonbalaj M."/>
            <person name="Eaton V."/>
            <person name="Seok R."/>
            <person name="Leiner I.M."/>
            <person name="Pamer E.G."/>
        </authorList>
    </citation>
    <scope>NUCLEOTIDE SEQUENCE</scope>
    <source>
        <strain evidence="11">MSK.10.16</strain>
    </source>
</reference>
<dbReference type="Proteomes" id="UP000472916">
    <property type="component" value="Unassembled WGS sequence"/>
</dbReference>
<evidence type="ECO:0000313" key="9">
    <source>
        <dbReference type="EMBL" id="MZK10738.1"/>
    </source>
</evidence>
<feature type="transmembrane region" description="Helical" evidence="7">
    <location>
        <begin position="12"/>
        <end position="32"/>
    </location>
</feature>
<feature type="transmembrane region" description="Helical" evidence="7">
    <location>
        <begin position="235"/>
        <end position="252"/>
    </location>
</feature>
<evidence type="ECO:0000256" key="4">
    <source>
        <dbReference type="ARBA" id="ARBA00022989"/>
    </source>
</evidence>
<dbReference type="Proteomes" id="UP000724058">
    <property type="component" value="Unassembled WGS sequence"/>
</dbReference>
<keyword evidence="3 7" id="KW-0812">Transmembrane</keyword>
<gene>
    <name evidence="11" type="ORF">G4332_06195</name>
    <name evidence="10" type="ORF">GT528_01095</name>
    <name evidence="9" type="ORF">GT576_10385</name>
</gene>
<proteinExistence type="predicted"/>
<dbReference type="Gene3D" id="1.20.1250.20">
    <property type="entry name" value="MFS general substrate transporter like domains"/>
    <property type="match status" value="2"/>
</dbReference>
<feature type="transmembrane region" description="Helical" evidence="7">
    <location>
        <begin position="106"/>
        <end position="126"/>
    </location>
</feature>
<comment type="subcellular location">
    <subcellularLocation>
        <location evidence="1">Cell membrane</location>
        <topology evidence="1">Multi-pass membrane protein</topology>
    </subcellularLocation>
</comment>
<feature type="transmembrane region" description="Helical" evidence="7">
    <location>
        <begin position="385"/>
        <end position="408"/>
    </location>
</feature>
<dbReference type="PANTHER" id="PTHR11360">
    <property type="entry name" value="MONOCARBOXYLATE TRANSPORTER"/>
    <property type="match status" value="1"/>
</dbReference>
<evidence type="ECO:0000256" key="7">
    <source>
        <dbReference type="SAM" id="Phobius"/>
    </source>
</evidence>
<dbReference type="InterPro" id="IPR011701">
    <property type="entry name" value="MFS"/>
</dbReference>
<feature type="transmembrane region" description="Helical" evidence="7">
    <location>
        <begin position="171"/>
        <end position="192"/>
    </location>
</feature>
<evidence type="ECO:0000259" key="8">
    <source>
        <dbReference type="PROSITE" id="PS50850"/>
    </source>
</evidence>
<feature type="transmembrane region" description="Helical" evidence="7">
    <location>
        <begin position="44"/>
        <end position="67"/>
    </location>
</feature>
<feature type="transmembrane region" description="Helical" evidence="7">
    <location>
        <begin position="138"/>
        <end position="159"/>
    </location>
</feature>
<feature type="transmembrane region" description="Helical" evidence="7">
    <location>
        <begin position="300"/>
        <end position="317"/>
    </location>
</feature>
<feature type="compositionally biased region" description="Basic and acidic residues" evidence="6">
    <location>
        <begin position="417"/>
        <end position="431"/>
    </location>
</feature>
<evidence type="ECO:0000313" key="12">
    <source>
        <dbReference type="Proteomes" id="UP000449249"/>
    </source>
</evidence>
<feature type="transmembrane region" description="Helical" evidence="7">
    <location>
        <begin position="357"/>
        <end position="379"/>
    </location>
</feature>
<protein>
    <submittedName>
        <fullName evidence="9 11">MFS transporter</fullName>
    </submittedName>
</protein>
<evidence type="ECO:0000256" key="6">
    <source>
        <dbReference type="SAM" id="MobiDB-lite"/>
    </source>
</evidence>
<dbReference type="SUPFAM" id="SSF103473">
    <property type="entry name" value="MFS general substrate transporter"/>
    <property type="match status" value="1"/>
</dbReference>
<organism evidence="9 12">
    <name type="scientific">Dorea longicatena</name>
    <dbReference type="NCBI Taxonomy" id="88431"/>
    <lineage>
        <taxon>Bacteria</taxon>
        <taxon>Bacillati</taxon>
        <taxon>Bacillota</taxon>
        <taxon>Clostridia</taxon>
        <taxon>Lachnospirales</taxon>
        <taxon>Lachnospiraceae</taxon>
        <taxon>Dorea</taxon>
    </lineage>
</organism>
<dbReference type="Pfam" id="PF07690">
    <property type="entry name" value="MFS_1"/>
    <property type="match status" value="1"/>
</dbReference>
<dbReference type="EMBL" id="JAAIOD010000006">
    <property type="protein sequence ID" value="NSE57715.1"/>
    <property type="molecule type" value="Genomic_DNA"/>
</dbReference>
<evidence type="ECO:0000256" key="1">
    <source>
        <dbReference type="ARBA" id="ARBA00004651"/>
    </source>
</evidence>
<dbReference type="InterPro" id="IPR036259">
    <property type="entry name" value="MFS_trans_sf"/>
</dbReference>
<accession>A0A6N9JWW0</accession>
<name>A0A6N9JWW0_9FIRM</name>
<dbReference type="AlphaFoldDB" id="A0A6N9JWW0"/>
<keyword evidence="5 7" id="KW-0472">Membrane</keyword>
<feature type="transmembrane region" description="Helical" evidence="7">
    <location>
        <begin position="323"/>
        <end position="345"/>
    </location>
</feature>
<evidence type="ECO:0000313" key="10">
    <source>
        <dbReference type="EMBL" id="MZK40327.1"/>
    </source>
</evidence>
<evidence type="ECO:0000256" key="3">
    <source>
        <dbReference type="ARBA" id="ARBA00022692"/>
    </source>
</evidence>
<dbReference type="InterPro" id="IPR020846">
    <property type="entry name" value="MFS_dom"/>
</dbReference>
<feature type="transmembrane region" description="Helical" evidence="7">
    <location>
        <begin position="79"/>
        <end position="100"/>
    </location>
</feature>
<dbReference type="EMBL" id="WWSC01000001">
    <property type="protein sequence ID" value="MZK40327.1"/>
    <property type="molecule type" value="Genomic_DNA"/>
</dbReference>
<feature type="transmembrane region" description="Helical" evidence="7">
    <location>
        <begin position="264"/>
        <end position="288"/>
    </location>
</feature>
<reference evidence="12 13" key="1">
    <citation type="journal article" date="2019" name="Nat. Med.">
        <title>A library of human gut bacterial isolates paired with longitudinal multiomics data enables mechanistic microbiome research.</title>
        <authorList>
            <person name="Poyet M."/>
            <person name="Groussin M."/>
            <person name="Gibbons S.M."/>
            <person name="Avila-Pacheco J."/>
            <person name="Jiang X."/>
            <person name="Kearney S.M."/>
            <person name="Perrotta A.R."/>
            <person name="Berdy B."/>
            <person name="Zhao S."/>
            <person name="Lieberman T.D."/>
            <person name="Swanson P.K."/>
            <person name="Smith M."/>
            <person name="Roesemann S."/>
            <person name="Alexander J.E."/>
            <person name="Rich S.A."/>
            <person name="Livny J."/>
            <person name="Vlamakis H."/>
            <person name="Clish C."/>
            <person name="Bullock K."/>
            <person name="Deik A."/>
            <person name="Scott J."/>
            <person name="Pierce K.A."/>
            <person name="Xavier R.J."/>
            <person name="Alm E.J."/>
        </authorList>
    </citation>
    <scope>NUCLEOTIDE SEQUENCE [LARGE SCALE GENOMIC DNA]</scope>
    <source>
        <strain evidence="9 12">BIOML-A1</strain>
        <strain evidence="10 13">BIOML-A6</strain>
    </source>
</reference>
<evidence type="ECO:0000313" key="11">
    <source>
        <dbReference type="EMBL" id="NSE57715.1"/>
    </source>
</evidence>
<dbReference type="InterPro" id="IPR050327">
    <property type="entry name" value="Proton-linked_MCT"/>
</dbReference>